<reference evidence="2 3" key="1">
    <citation type="submission" date="2014-03" db="EMBL/GenBank/DDBJ databases">
        <title>Bradyrhizobium valentinum sp. nov., isolated from effective nodules of Lupinus mariae-josephae, a lupine endemic of basic-lime soils in Eastern Spain.</title>
        <authorList>
            <person name="Duran D."/>
            <person name="Rey L."/>
            <person name="Navarro A."/>
            <person name="Busquets A."/>
            <person name="Imperial J."/>
            <person name="Ruiz-Argueso T."/>
        </authorList>
    </citation>
    <scope>NUCLEOTIDE SEQUENCE [LARGE SCALE GENOMIC DNA]</scope>
    <source>
        <strain evidence="2 3">CCBAU 23086</strain>
    </source>
</reference>
<dbReference type="PANTHER" id="PTHR40660">
    <property type="entry name" value="5'-PHOSPHATE OXIDASE PUTATIVE DOMAIN-CONTAINING PROTEIN-RELATED"/>
    <property type="match status" value="1"/>
</dbReference>
<organism evidence="2 3">
    <name type="scientific">Bradyrhizobium lablabi</name>
    <dbReference type="NCBI Taxonomy" id="722472"/>
    <lineage>
        <taxon>Bacteria</taxon>
        <taxon>Pseudomonadati</taxon>
        <taxon>Pseudomonadota</taxon>
        <taxon>Alphaproteobacteria</taxon>
        <taxon>Hyphomicrobiales</taxon>
        <taxon>Nitrobacteraceae</taxon>
        <taxon>Bradyrhizobium</taxon>
    </lineage>
</organism>
<dbReference type="RefSeq" id="WP_057862590.1">
    <property type="nucleotide sequence ID" value="NZ_LLYB01000125.1"/>
</dbReference>
<gene>
    <name evidence="2" type="ORF">CQ14_14680</name>
</gene>
<dbReference type="SUPFAM" id="SSF50475">
    <property type="entry name" value="FMN-binding split barrel"/>
    <property type="match status" value="1"/>
</dbReference>
<dbReference type="AlphaFoldDB" id="A0A0R3MA19"/>
<comment type="caution">
    <text evidence="2">The sequence shown here is derived from an EMBL/GenBank/DDBJ whole genome shotgun (WGS) entry which is preliminary data.</text>
</comment>
<dbReference type="PANTHER" id="PTHR40660:SF1">
    <property type="entry name" value="5'-PHOSPHATE OXIDASE PUTATIVE DOMAIN-CONTAINING PROTEIN-RELATED"/>
    <property type="match status" value="1"/>
</dbReference>
<dbReference type="EMBL" id="LLYB01000125">
    <property type="protein sequence ID" value="KRR16825.1"/>
    <property type="molecule type" value="Genomic_DNA"/>
</dbReference>
<dbReference type="Gene3D" id="2.30.110.10">
    <property type="entry name" value="Electron Transport, Fmn-binding Protein, Chain A"/>
    <property type="match status" value="1"/>
</dbReference>
<dbReference type="InterPro" id="IPR012349">
    <property type="entry name" value="Split_barrel_FMN-bd"/>
</dbReference>
<protein>
    <recommendedName>
        <fullName evidence="1">Pyridoxamine 5'-phosphate oxidase N-terminal domain-containing protein</fullName>
    </recommendedName>
</protein>
<feature type="domain" description="Pyridoxamine 5'-phosphate oxidase N-terminal" evidence="1">
    <location>
        <begin position="4"/>
        <end position="122"/>
    </location>
</feature>
<dbReference type="Proteomes" id="UP000051660">
    <property type="component" value="Unassembled WGS sequence"/>
</dbReference>
<dbReference type="InterPro" id="IPR011576">
    <property type="entry name" value="Pyridox_Oxase_N"/>
</dbReference>
<name>A0A0R3MA19_9BRAD</name>
<sequence length="154" mass="16622">MDISERLRTAIETSVLCWLATVDADGQPNVSPKEIFCMGAGANEVLVAEIASPVSKRNISGNPKVCISAVDIFAQKGIKAYGTAALVTAAEPNFAAIVQPLARMAGPEFNIRAVIRVAVSRVAPILAPSYIIFPERTEEEQRRRAFKTYGVQEC</sequence>
<dbReference type="OrthoDB" id="7867371at2"/>
<evidence type="ECO:0000313" key="3">
    <source>
        <dbReference type="Proteomes" id="UP000051660"/>
    </source>
</evidence>
<evidence type="ECO:0000259" key="1">
    <source>
        <dbReference type="Pfam" id="PF01243"/>
    </source>
</evidence>
<dbReference type="Pfam" id="PF01243">
    <property type="entry name" value="PNPOx_N"/>
    <property type="match status" value="1"/>
</dbReference>
<proteinExistence type="predicted"/>
<accession>A0A0R3MA19</accession>
<evidence type="ECO:0000313" key="2">
    <source>
        <dbReference type="EMBL" id="KRR16825.1"/>
    </source>
</evidence>